<dbReference type="InterPro" id="IPR005135">
    <property type="entry name" value="Endo/exonuclease/phosphatase"/>
</dbReference>
<evidence type="ECO:0000259" key="2">
    <source>
        <dbReference type="Pfam" id="PF14529"/>
    </source>
</evidence>
<dbReference type="Gene3D" id="3.60.10.10">
    <property type="entry name" value="Endonuclease/exonuclease/phosphatase"/>
    <property type="match status" value="1"/>
</dbReference>
<reference evidence="3" key="1">
    <citation type="submission" date="2019-04" db="EMBL/GenBank/DDBJ databases">
        <title>Genome assembly of Zosterops borbonicus 15179.</title>
        <authorList>
            <person name="Leroy T."/>
            <person name="Anselmetti Y."/>
            <person name="Tilak M.-K."/>
            <person name="Nabholz B."/>
        </authorList>
    </citation>
    <scope>NUCLEOTIDE SEQUENCE</scope>
    <source>
        <strain evidence="3">HGM_15179</strain>
        <tissue evidence="3">Muscle</tissue>
    </source>
</reference>
<feature type="domain" description="Endonuclease/exonuclease/phosphatase" evidence="2">
    <location>
        <begin position="52"/>
        <end position="138"/>
    </location>
</feature>
<evidence type="ECO:0000256" key="1">
    <source>
        <dbReference type="SAM" id="MobiDB-lite"/>
    </source>
</evidence>
<keyword evidence="4" id="KW-1185">Reference proteome</keyword>
<dbReference type="PANTHER" id="PTHR33395">
    <property type="entry name" value="TRANSCRIPTASE, PUTATIVE-RELATED-RELATED"/>
    <property type="match status" value="1"/>
</dbReference>
<dbReference type="InterPro" id="IPR036691">
    <property type="entry name" value="Endo/exonu/phosph_ase_sf"/>
</dbReference>
<sequence length="524" mass="58867">MATSSSEQTGKGQEVPLHIRVDFHTMGIETKDDGVECLRIQGKANKADILLGVCYYPPNKEEEVDNLFFKQLENVSGTLPLVLLGDFSLPDICWELNTAERRQSRKLLECIEENFLLQLVREPTRGRTVLDLLFANRDGLVGDVVVGGHLGNTDDGILEFLIFGEIRRNINKALTLNFQRADFGLFRRLIQRVLWEAALKNKGVQEREYFYSPSKATGNWPKGGEMDLREQVSVTVLDDGREADEGSSDPFWSLTEAKAQFKLKLATFVKDYKKCFYKYINGKRNGKTNFYSLLDAGGNLLTADEEKAEVPKAFFASVFSGKMACPQDNCHPGLVDGAREQNGAPVTQDEAVRELLSHLDVHESLDPDEIHPRVMRELGDELAKLFSIIYQQSWLTGEIPDDWKLASVTPIHKNGGKEDPGIYRPVSLTSVPNSTKDECAGEDLTEEKQTKVPRGSDVEGRKQRSVLGPEVFNILINDIHKGVECTLSRFEDDPKLRDAVGTPEGWDVIQRELDKLEKWLMGTS</sequence>
<dbReference type="Proteomes" id="UP000796761">
    <property type="component" value="Unassembled WGS sequence"/>
</dbReference>
<name>A0A8K1G9W1_9PASS</name>
<dbReference type="SUPFAM" id="SSF56219">
    <property type="entry name" value="DNase I-like"/>
    <property type="match status" value="1"/>
</dbReference>
<dbReference type="Pfam" id="PF14529">
    <property type="entry name" value="Exo_endo_phos_2"/>
    <property type="match status" value="1"/>
</dbReference>
<gene>
    <name evidence="3" type="ORF">HGM15179_012750</name>
</gene>
<dbReference type="GO" id="GO:0031012">
    <property type="term" value="C:extracellular matrix"/>
    <property type="evidence" value="ECO:0007669"/>
    <property type="project" value="TreeGrafter"/>
</dbReference>
<evidence type="ECO:0000313" key="3">
    <source>
        <dbReference type="EMBL" id="TRZ14353.1"/>
    </source>
</evidence>
<dbReference type="EMBL" id="SWJQ01000444">
    <property type="protein sequence ID" value="TRZ14353.1"/>
    <property type="molecule type" value="Genomic_DNA"/>
</dbReference>
<dbReference type="GO" id="GO:0007508">
    <property type="term" value="P:larval heart development"/>
    <property type="evidence" value="ECO:0007669"/>
    <property type="project" value="TreeGrafter"/>
</dbReference>
<protein>
    <recommendedName>
        <fullName evidence="2">Endonuclease/exonuclease/phosphatase domain-containing protein</fullName>
    </recommendedName>
</protein>
<feature type="region of interest" description="Disordered" evidence="1">
    <location>
        <begin position="416"/>
        <end position="462"/>
    </location>
</feature>
<proteinExistence type="predicted"/>
<dbReference type="GO" id="GO:0003824">
    <property type="term" value="F:catalytic activity"/>
    <property type="evidence" value="ECO:0007669"/>
    <property type="project" value="InterPro"/>
</dbReference>
<dbReference type="GO" id="GO:0061343">
    <property type="term" value="P:cell adhesion involved in heart morphogenesis"/>
    <property type="evidence" value="ECO:0007669"/>
    <property type="project" value="TreeGrafter"/>
</dbReference>
<accession>A0A8K1G9W1</accession>
<evidence type="ECO:0000313" key="4">
    <source>
        <dbReference type="Proteomes" id="UP000796761"/>
    </source>
</evidence>
<organism evidence="3 4">
    <name type="scientific">Zosterops borbonicus</name>
    <dbReference type="NCBI Taxonomy" id="364589"/>
    <lineage>
        <taxon>Eukaryota</taxon>
        <taxon>Metazoa</taxon>
        <taxon>Chordata</taxon>
        <taxon>Craniata</taxon>
        <taxon>Vertebrata</taxon>
        <taxon>Euteleostomi</taxon>
        <taxon>Archelosauria</taxon>
        <taxon>Archosauria</taxon>
        <taxon>Dinosauria</taxon>
        <taxon>Saurischia</taxon>
        <taxon>Theropoda</taxon>
        <taxon>Coelurosauria</taxon>
        <taxon>Aves</taxon>
        <taxon>Neognathae</taxon>
        <taxon>Neoaves</taxon>
        <taxon>Telluraves</taxon>
        <taxon>Australaves</taxon>
        <taxon>Passeriformes</taxon>
        <taxon>Sylvioidea</taxon>
        <taxon>Zosteropidae</taxon>
        <taxon>Zosterops</taxon>
    </lineage>
</organism>
<dbReference type="OrthoDB" id="416454at2759"/>
<feature type="compositionally biased region" description="Basic and acidic residues" evidence="1">
    <location>
        <begin position="446"/>
        <end position="462"/>
    </location>
</feature>
<comment type="caution">
    <text evidence="3">The sequence shown here is derived from an EMBL/GenBank/DDBJ whole genome shotgun (WGS) entry which is preliminary data.</text>
</comment>
<dbReference type="PANTHER" id="PTHR33395:SF22">
    <property type="entry name" value="REVERSE TRANSCRIPTASE DOMAIN-CONTAINING PROTEIN"/>
    <property type="match status" value="1"/>
</dbReference>
<dbReference type="AlphaFoldDB" id="A0A8K1G9W1"/>